<keyword evidence="3" id="KW-1185">Reference proteome</keyword>
<feature type="chain" id="PRO_5016795253" description="Transglutaminase-like cysteine proteinase BTLCP" evidence="1">
    <location>
        <begin position="34"/>
        <end position="391"/>
    </location>
</feature>
<dbReference type="InterPro" id="IPR038765">
    <property type="entry name" value="Papain-like_cys_pep_sf"/>
</dbReference>
<dbReference type="AlphaFoldDB" id="A0A371B2F2"/>
<dbReference type="SUPFAM" id="SSF54001">
    <property type="entry name" value="Cysteine proteinases"/>
    <property type="match status" value="1"/>
</dbReference>
<dbReference type="PANTHER" id="PTHR39327">
    <property type="match status" value="1"/>
</dbReference>
<dbReference type="Gene3D" id="3.10.620.30">
    <property type="match status" value="1"/>
</dbReference>
<dbReference type="Proteomes" id="UP000263833">
    <property type="component" value="Unassembled WGS sequence"/>
</dbReference>
<evidence type="ECO:0008006" key="4">
    <source>
        <dbReference type="Google" id="ProtNLM"/>
    </source>
</evidence>
<accession>A0A371B2F2</accession>
<evidence type="ECO:0000313" key="3">
    <source>
        <dbReference type="Proteomes" id="UP000263833"/>
    </source>
</evidence>
<evidence type="ECO:0000313" key="2">
    <source>
        <dbReference type="EMBL" id="RDV01697.1"/>
    </source>
</evidence>
<dbReference type="EMBL" id="QRGP01000003">
    <property type="protein sequence ID" value="RDV01697.1"/>
    <property type="molecule type" value="Genomic_DNA"/>
</dbReference>
<sequence>MSQWLRTSKTRMWRTRWLGGLAGAALLSTPALAETAVPEEAKSDAEPAEVVAQATPVVTAVAAPVATQNCAPVRLASINRIAPAAAPASYSKSAAILGGGLSSLDRIRLAQSGAASAGPLAMPSVATQSTLAELAPLTPQPAEFAPVEGPVENCVQPPAMALNRPNISDDRMILGSLRLAIHRTPFDQQWSKVSRAGSARGLQRYLPRTGASASDTPRQQVEAINSWVNGQIGYTDDIMLYRQNDFWASSRETLRRRKGDCEDFAILKMDMLAAMGVDRDRMILVVARDLVRNADHAVLVVQLEDGPVILDNSTDRLLDGRLAHDYRPIMSFANNGKWLHGYAMAAAEPPAPAKTPALAAIEGPAPIVSIAAISVLSMPATALSIPVSIGN</sequence>
<dbReference type="RefSeq" id="WP_115550475.1">
    <property type="nucleotide sequence ID" value="NZ_QRGP01000003.1"/>
</dbReference>
<organism evidence="2 3">
    <name type="scientific">Sphingorhabdus pulchriflava</name>
    <dbReference type="NCBI Taxonomy" id="2292257"/>
    <lineage>
        <taxon>Bacteria</taxon>
        <taxon>Pseudomonadati</taxon>
        <taxon>Pseudomonadota</taxon>
        <taxon>Alphaproteobacteria</taxon>
        <taxon>Sphingomonadales</taxon>
        <taxon>Sphingomonadaceae</taxon>
        <taxon>Sphingorhabdus</taxon>
    </lineage>
</organism>
<name>A0A371B2F2_9SPHN</name>
<keyword evidence="1" id="KW-0732">Signal</keyword>
<comment type="caution">
    <text evidence="2">The sequence shown here is derived from an EMBL/GenBank/DDBJ whole genome shotgun (WGS) entry which is preliminary data.</text>
</comment>
<gene>
    <name evidence="2" type="ORF">DXH95_15570</name>
</gene>
<protein>
    <recommendedName>
        <fullName evidence="4">Transglutaminase-like cysteine proteinase BTLCP</fullName>
    </recommendedName>
</protein>
<dbReference type="Pfam" id="PF06035">
    <property type="entry name" value="Peptidase_C93"/>
    <property type="match status" value="1"/>
</dbReference>
<dbReference type="InterPro" id="IPR010319">
    <property type="entry name" value="Transglutaminase-like_Cys_pept"/>
</dbReference>
<proteinExistence type="predicted"/>
<reference evidence="3" key="1">
    <citation type="submission" date="2018-08" db="EMBL/GenBank/DDBJ databases">
        <authorList>
            <person name="Kim S.-J."/>
            <person name="Jung G.-Y."/>
        </authorList>
    </citation>
    <scope>NUCLEOTIDE SEQUENCE [LARGE SCALE GENOMIC DNA]</scope>
    <source>
        <strain evidence="3">GY_G</strain>
    </source>
</reference>
<dbReference type="OrthoDB" id="5401788at2"/>
<feature type="signal peptide" evidence="1">
    <location>
        <begin position="1"/>
        <end position="33"/>
    </location>
</feature>
<evidence type="ECO:0000256" key="1">
    <source>
        <dbReference type="SAM" id="SignalP"/>
    </source>
</evidence>
<dbReference type="PANTHER" id="PTHR39327:SF1">
    <property type="entry name" value="BLR5470 PROTEIN"/>
    <property type="match status" value="1"/>
</dbReference>